<dbReference type="InterPro" id="IPR013087">
    <property type="entry name" value="Znf_C2H2_type"/>
</dbReference>
<feature type="domain" description="C2H2-type" evidence="2">
    <location>
        <begin position="147"/>
        <end position="182"/>
    </location>
</feature>
<gene>
    <name evidence="3" type="ORF">M501DRAFT_943909</name>
</gene>
<keyword evidence="4" id="KW-1185">Reference proteome</keyword>
<name>A0A9P4VLV4_9PEZI</name>
<protein>
    <recommendedName>
        <fullName evidence="2">C2H2-type domain-containing protein</fullName>
    </recommendedName>
</protein>
<dbReference type="EMBL" id="MU006117">
    <property type="protein sequence ID" value="KAF2834540.1"/>
    <property type="molecule type" value="Genomic_DNA"/>
</dbReference>
<evidence type="ECO:0000313" key="3">
    <source>
        <dbReference type="EMBL" id="KAF2834540.1"/>
    </source>
</evidence>
<dbReference type="GO" id="GO:0008270">
    <property type="term" value="F:zinc ion binding"/>
    <property type="evidence" value="ECO:0007669"/>
    <property type="project" value="UniProtKB-KW"/>
</dbReference>
<feature type="non-terminal residue" evidence="3">
    <location>
        <position position="1"/>
    </location>
</feature>
<dbReference type="AlphaFoldDB" id="A0A9P4VLV4"/>
<sequence>HWCDSSAYHRCSKAGCDVEESSYADLLQHWRDAQCYTVCEGCSSGIDGDLATHLQGNNGCMICHQHFKTLLSGDGMHQIPHYAADYKCWGCNCTFRCFSTMILHLEAGYCESGCTISDLNEVIADLSGGRYVMKDLISIHPDPHLPFECPKCDREFRSYSGLMQHAEQTSCSRSLTHAQKGRSLQRAFERMILIKSRC</sequence>
<accession>A0A9P4VLV4</accession>
<keyword evidence="1" id="KW-0863">Zinc-finger</keyword>
<evidence type="ECO:0000259" key="2">
    <source>
        <dbReference type="PROSITE" id="PS50157"/>
    </source>
</evidence>
<keyword evidence="1" id="KW-0862">Zinc</keyword>
<proteinExistence type="predicted"/>
<keyword evidence="1" id="KW-0479">Metal-binding</keyword>
<dbReference type="OrthoDB" id="6105938at2759"/>
<reference evidence="3" key="1">
    <citation type="journal article" date="2020" name="Stud. Mycol.">
        <title>101 Dothideomycetes genomes: a test case for predicting lifestyles and emergence of pathogens.</title>
        <authorList>
            <person name="Haridas S."/>
            <person name="Albert R."/>
            <person name="Binder M."/>
            <person name="Bloem J."/>
            <person name="Labutti K."/>
            <person name="Salamov A."/>
            <person name="Andreopoulos B."/>
            <person name="Baker S."/>
            <person name="Barry K."/>
            <person name="Bills G."/>
            <person name="Bluhm B."/>
            <person name="Cannon C."/>
            <person name="Castanera R."/>
            <person name="Culley D."/>
            <person name="Daum C."/>
            <person name="Ezra D."/>
            <person name="Gonzalez J."/>
            <person name="Henrissat B."/>
            <person name="Kuo A."/>
            <person name="Liang C."/>
            <person name="Lipzen A."/>
            <person name="Lutzoni F."/>
            <person name="Magnuson J."/>
            <person name="Mondo S."/>
            <person name="Nolan M."/>
            <person name="Ohm R."/>
            <person name="Pangilinan J."/>
            <person name="Park H.-J."/>
            <person name="Ramirez L."/>
            <person name="Alfaro M."/>
            <person name="Sun H."/>
            <person name="Tritt A."/>
            <person name="Yoshinaga Y."/>
            <person name="Zwiers L.-H."/>
            <person name="Turgeon B."/>
            <person name="Goodwin S."/>
            <person name="Spatafora J."/>
            <person name="Crous P."/>
            <person name="Grigoriev I."/>
        </authorList>
    </citation>
    <scope>NUCLEOTIDE SEQUENCE</scope>
    <source>
        <strain evidence="3">CBS 101060</strain>
    </source>
</reference>
<comment type="caution">
    <text evidence="3">The sequence shown here is derived from an EMBL/GenBank/DDBJ whole genome shotgun (WGS) entry which is preliminary data.</text>
</comment>
<evidence type="ECO:0000256" key="1">
    <source>
        <dbReference type="PROSITE-ProRule" id="PRU00042"/>
    </source>
</evidence>
<evidence type="ECO:0000313" key="4">
    <source>
        <dbReference type="Proteomes" id="UP000799429"/>
    </source>
</evidence>
<dbReference type="PROSITE" id="PS50157">
    <property type="entry name" value="ZINC_FINGER_C2H2_2"/>
    <property type="match status" value="1"/>
</dbReference>
<organism evidence="3 4">
    <name type="scientific">Patellaria atrata CBS 101060</name>
    <dbReference type="NCBI Taxonomy" id="1346257"/>
    <lineage>
        <taxon>Eukaryota</taxon>
        <taxon>Fungi</taxon>
        <taxon>Dikarya</taxon>
        <taxon>Ascomycota</taxon>
        <taxon>Pezizomycotina</taxon>
        <taxon>Dothideomycetes</taxon>
        <taxon>Dothideomycetes incertae sedis</taxon>
        <taxon>Patellariales</taxon>
        <taxon>Patellariaceae</taxon>
        <taxon>Patellaria</taxon>
    </lineage>
</organism>
<dbReference type="Proteomes" id="UP000799429">
    <property type="component" value="Unassembled WGS sequence"/>
</dbReference>